<sequence length="99" mass="11426">MFFLCKQGSTPTLFTGPSSAAEGDFYFYFEADVGTRARLISRRMDTGYIKCLSFNYHMYGASMGTLYLYQDRDTLTFISGNQGNLWHFRRINIPAYVSR</sequence>
<evidence type="ECO:0000313" key="3">
    <source>
        <dbReference type="Proteomes" id="UP000596742"/>
    </source>
</evidence>
<proteinExistence type="predicted"/>
<dbReference type="SUPFAM" id="SSF49899">
    <property type="entry name" value="Concanavalin A-like lectins/glucanases"/>
    <property type="match status" value="1"/>
</dbReference>
<dbReference type="PANTHER" id="PTHR23282:SF101">
    <property type="entry name" value="MAM DOMAIN-CONTAINING PROTEIN"/>
    <property type="match status" value="1"/>
</dbReference>
<evidence type="ECO:0000259" key="1">
    <source>
        <dbReference type="Pfam" id="PF00629"/>
    </source>
</evidence>
<dbReference type="EMBL" id="UYJE01006314">
    <property type="protein sequence ID" value="VDI44859.1"/>
    <property type="molecule type" value="Genomic_DNA"/>
</dbReference>
<organism evidence="2 3">
    <name type="scientific">Mytilus galloprovincialis</name>
    <name type="common">Mediterranean mussel</name>
    <dbReference type="NCBI Taxonomy" id="29158"/>
    <lineage>
        <taxon>Eukaryota</taxon>
        <taxon>Metazoa</taxon>
        <taxon>Spiralia</taxon>
        <taxon>Lophotrochozoa</taxon>
        <taxon>Mollusca</taxon>
        <taxon>Bivalvia</taxon>
        <taxon>Autobranchia</taxon>
        <taxon>Pteriomorphia</taxon>
        <taxon>Mytilida</taxon>
        <taxon>Mytiloidea</taxon>
        <taxon>Mytilidae</taxon>
        <taxon>Mytilinae</taxon>
        <taxon>Mytilus</taxon>
    </lineage>
</organism>
<protein>
    <recommendedName>
        <fullName evidence="1">MAM domain-containing protein</fullName>
    </recommendedName>
</protein>
<gene>
    <name evidence="2" type="ORF">MGAL_10B021485</name>
</gene>
<accession>A0A8B6F7J4</accession>
<dbReference type="InterPro" id="IPR000998">
    <property type="entry name" value="MAM_dom"/>
</dbReference>
<dbReference type="Pfam" id="PF00629">
    <property type="entry name" value="MAM"/>
    <property type="match status" value="1"/>
</dbReference>
<dbReference type="Proteomes" id="UP000596742">
    <property type="component" value="Unassembled WGS sequence"/>
</dbReference>
<reference evidence="2" key="1">
    <citation type="submission" date="2018-11" db="EMBL/GenBank/DDBJ databases">
        <authorList>
            <person name="Alioto T."/>
            <person name="Alioto T."/>
        </authorList>
    </citation>
    <scope>NUCLEOTIDE SEQUENCE</scope>
</reference>
<dbReference type="AlphaFoldDB" id="A0A8B6F7J4"/>
<comment type="caution">
    <text evidence="2">The sequence shown here is derived from an EMBL/GenBank/DDBJ whole genome shotgun (WGS) entry which is preliminary data.</text>
</comment>
<dbReference type="GO" id="GO:0016020">
    <property type="term" value="C:membrane"/>
    <property type="evidence" value="ECO:0007669"/>
    <property type="project" value="InterPro"/>
</dbReference>
<evidence type="ECO:0000313" key="2">
    <source>
        <dbReference type="EMBL" id="VDI44859.1"/>
    </source>
</evidence>
<dbReference type="InterPro" id="IPR051560">
    <property type="entry name" value="MAM_domain-containing"/>
</dbReference>
<feature type="non-terminal residue" evidence="2">
    <location>
        <position position="99"/>
    </location>
</feature>
<dbReference type="PANTHER" id="PTHR23282">
    <property type="entry name" value="APICAL ENDOSOMAL GLYCOPROTEIN PRECURSOR"/>
    <property type="match status" value="1"/>
</dbReference>
<dbReference type="InterPro" id="IPR013320">
    <property type="entry name" value="ConA-like_dom_sf"/>
</dbReference>
<dbReference type="OrthoDB" id="6119053at2759"/>
<feature type="domain" description="MAM" evidence="1">
    <location>
        <begin position="19"/>
        <end position="95"/>
    </location>
</feature>
<dbReference type="Gene3D" id="2.60.120.200">
    <property type="match status" value="1"/>
</dbReference>
<name>A0A8B6F7J4_MYTGA</name>
<keyword evidence="3" id="KW-1185">Reference proteome</keyword>